<dbReference type="Gene3D" id="3.30.70.330">
    <property type="match status" value="3"/>
</dbReference>
<feature type="region of interest" description="Disordered" evidence="2">
    <location>
        <begin position="608"/>
        <end position="642"/>
    </location>
</feature>
<evidence type="ECO:0000313" key="5">
    <source>
        <dbReference type="Proteomes" id="UP000444721"/>
    </source>
</evidence>
<dbReference type="VEuPathDB" id="AmoebaDB:NF0060220"/>
<feature type="region of interest" description="Disordered" evidence="2">
    <location>
        <begin position="102"/>
        <end position="140"/>
    </location>
</feature>
<dbReference type="AlphaFoldDB" id="A0A6A5CH08"/>
<dbReference type="PROSITE" id="PS50102">
    <property type="entry name" value="RRM"/>
    <property type="match status" value="3"/>
</dbReference>
<feature type="region of interest" description="Disordered" evidence="2">
    <location>
        <begin position="1"/>
        <end position="26"/>
    </location>
</feature>
<protein>
    <recommendedName>
        <fullName evidence="3">RRM domain-containing protein</fullName>
    </recommendedName>
</protein>
<dbReference type="GO" id="GO:0003723">
    <property type="term" value="F:RNA binding"/>
    <property type="evidence" value="ECO:0007669"/>
    <property type="project" value="UniProtKB-UniRule"/>
</dbReference>
<dbReference type="InterPro" id="IPR035979">
    <property type="entry name" value="RBD_domain_sf"/>
</dbReference>
<dbReference type="Proteomes" id="UP000444721">
    <property type="component" value="Unassembled WGS sequence"/>
</dbReference>
<dbReference type="EMBL" id="VFQX01000002">
    <property type="protein sequence ID" value="KAF0984578.1"/>
    <property type="molecule type" value="Genomic_DNA"/>
</dbReference>
<dbReference type="InterPro" id="IPR012677">
    <property type="entry name" value="Nucleotide-bd_a/b_plait_sf"/>
</dbReference>
<feature type="region of interest" description="Disordered" evidence="2">
    <location>
        <begin position="550"/>
        <end position="571"/>
    </location>
</feature>
<dbReference type="VEuPathDB" id="AmoebaDB:FDP41_000477"/>
<feature type="compositionally biased region" description="Low complexity" evidence="2">
    <location>
        <begin position="129"/>
        <end position="140"/>
    </location>
</feature>
<dbReference type="VEuPathDB" id="AmoebaDB:NfTy_001450"/>
<feature type="domain" description="RRM" evidence="3">
    <location>
        <begin position="24"/>
        <end position="99"/>
    </location>
</feature>
<dbReference type="PANTHER" id="PTHR32343">
    <property type="entry name" value="SERINE/ARGININE-RICH SPLICING FACTOR"/>
    <property type="match status" value="1"/>
</dbReference>
<reference evidence="4 5" key="1">
    <citation type="journal article" date="2019" name="Sci. Rep.">
        <title>Nanopore sequencing improves the draft genome of the human pathogenic amoeba Naegleria fowleri.</title>
        <authorList>
            <person name="Liechti N."/>
            <person name="Schurch N."/>
            <person name="Bruggmann R."/>
            <person name="Wittwer M."/>
        </authorList>
    </citation>
    <scope>NUCLEOTIDE SEQUENCE [LARGE SCALE GENOMIC DNA]</scope>
    <source>
        <strain evidence="4 5">ATCC 30894</strain>
    </source>
</reference>
<feature type="compositionally biased region" description="Low complexity" evidence="2">
    <location>
        <begin position="192"/>
        <end position="228"/>
    </location>
</feature>
<sequence length="766" mass="83666">MTKNRLSHHASSLSSSSNNTNTNRTVHIGNIPSVITIEALQNIFSKYGEITNIKLAGDPSYSKRFAFIEYAEPYQAKSSLCLDGTEYLGQVLKISLAKHDFNSRQHQRSSSLTNQSNNNKNRTHHRTSSEFSTDSDVSSTTSSINISSLTASLPQISNNHCNNNNNNNNSLIHSSKKNAVNHHPMHQISPLTTATNSTSSSTTADGASNNSNNNDSNNNNNNNIQNSENTTQHIHHPQIINTHTSTKKKSHLHTTLSNNMVIPQDEMSVTSSPLVTSMFLASPTPSSPSSMFIGLPLTQPIVAEQNMVARTVHISGIDSAFTEDELLDYFGVYGDITNYRLCNNDQISTNSNNQHSTKFAFIEYARADQALKALLVNGTMWGKSKLKVSHSKTAIQTPPKKSLIDKQYRDLIERTIHIGGIDVKLSQDSVKAFFEELCGTVHRIAMAGDTESYETRFCFIEFEDKQSALKALRLTGCTIAGSVKQIKVSPSKSPIGYSKNKLMMIGIGSGSDPSPPSPLHHQLNQLHLNSHTPSSSHSSSNTSATLIHAHHHHHPHNTHHLTSTPTTPGNATFANTGLVPLGHLAIPANLAQAATTNNLALFPTTTTTTSSVTTNVGNSTTSTQSQNSSNSATTSTATTTTPQSFPTIFPFAPWAYTANTTAALANQGSIDPSSQGFFSYPQMQMIHPQYYFYTTTPTMTYGALALPTNSFNNTATSYNLVTTSTQETHTTDQDDTDTDNVKRKRDQHESFDESSNVLYQKKLKDK</sequence>
<dbReference type="SUPFAM" id="SSF54928">
    <property type="entry name" value="RNA-binding domain, RBD"/>
    <property type="match status" value="3"/>
</dbReference>
<feature type="compositionally biased region" description="Basic residues" evidence="2">
    <location>
        <begin position="550"/>
        <end position="559"/>
    </location>
</feature>
<accession>A0A6A5CH08</accession>
<proteinExistence type="predicted"/>
<evidence type="ECO:0000256" key="1">
    <source>
        <dbReference type="PROSITE-ProRule" id="PRU00176"/>
    </source>
</evidence>
<dbReference type="SMART" id="SM00360">
    <property type="entry name" value="RRM"/>
    <property type="match status" value="3"/>
</dbReference>
<feature type="domain" description="RRM" evidence="3">
    <location>
        <begin position="414"/>
        <end position="493"/>
    </location>
</feature>
<dbReference type="PANTHER" id="PTHR32343:SF22">
    <property type="entry name" value="LD29830P"/>
    <property type="match status" value="1"/>
</dbReference>
<feature type="compositionally biased region" description="Polar residues" evidence="2">
    <location>
        <begin position="108"/>
        <end position="120"/>
    </location>
</feature>
<gene>
    <name evidence="4" type="ORF">FDP41_000477</name>
</gene>
<keyword evidence="5" id="KW-1185">Reference proteome</keyword>
<comment type="caution">
    <text evidence="4">The sequence shown here is derived from an EMBL/GenBank/DDBJ whole genome shotgun (WGS) entry which is preliminary data.</text>
</comment>
<organism evidence="4 5">
    <name type="scientific">Naegleria fowleri</name>
    <name type="common">Brain eating amoeba</name>
    <dbReference type="NCBI Taxonomy" id="5763"/>
    <lineage>
        <taxon>Eukaryota</taxon>
        <taxon>Discoba</taxon>
        <taxon>Heterolobosea</taxon>
        <taxon>Tetramitia</taxon>
        <taxon>Eutetramitia</taxon>
        <taxon>Vahlkampfiidae</taxon>
        <taxon>Naegleria</taxon>
    </lineage>
</organism>
<evidence type="ECO:0000313" key="4">
    <source>
        <dbReference type="EMBL" id="KAF0984578.1"/>
    </source>
</evidence>
<dbReference type="OrthoDB" id="7763451at2759"/>
<feature type="compositionally biased region" description="Low complexity" evidence="2">
    <location>
        <begin position="9"/>
        <end position="24"/>
    </location>
</feature>
<feature type="region of interest" description="Disordered" evidence="2">
    <location>
        <begin position="722"/>
        <end position="766"/>
    </location>
</feature>
<name>A0A6A5CH08_NAEFO</name>
<dbReference type="RefSeq" id="XP_044569291.1">
    <property type="nucleotide sequence ID" value="XM_044708219.1"/>
</dbReference>
<dbReference type="InterPro" id="IPR000504">
    <property type="entry name" value="RRM_dom"/>
</dbReference>
<dbReference type="GeneID" id="68107695"/>
<evidence type="ECO:0000259" key="3">
    <source>
        <dbReference type="PROSITE" id="PS50102"/>
    </source>
</evidence>
<dbReference type="Pfam" id="PF00076">
    <property type="entry name" value="RRM_1"/>
    <property type="match status" value="3"/>
</dbReference>
<evidence type="ECO:0000256" key="2">
    <source>
        <dbReference type="SAM" id="MobiDB-lite"/>
    </source>
</evidence>
<dbReference type="CDD" id="cd12225">
    <property type="entry name" value="RRM1_2_CID8_like"/>
    <property type="match status" value="1"/>
</dbReference>
<feature type="region of interest" description="Disordered" evidence="2">
    <location>
        <begin position="189"/>
        <end position="228"/>
    </location>
</feature>
<feature type="domain" description="RRM" evidence="3">
    <location>
        <begin position="310"/>
        <end position="393"/>
    </location>
</feature>
<keyword evidence="1" id="KW-0694">RNA-binding</keyword>